<dbReference type="InterPro" id="IPR003245">
    <property type="entry name" value="Phytocyanin_dom"/>
</dbReference>
<keyword evidence="3" id="KW-0812">Transmembrane</keyword>
<accession>A0AAD1YQU6</accession>
<gene>
    <name evidence="14" type="ORF">FPE_LOCUS2821</name>
</gene>
<evidence type="ECO:0000256" key="12">
    <source>
        <dbReference type="SAM" id="SignalP"/>
    </source>
</evidence>
<evidence type="ECO:0000313" key="15">
    <source>
        <dbReference type="Proteomes" id="UP000834106"/>
    </source>
</evidence>
<dbReference type="GO" id="GO:0009055">
    <property type="term" value="F:electron transfer activity"/>
    <property type="evidence" value="ECO:0007669"/>
    <property type="project" value="InterPro"/>
</dbReference>
<comment type="subcellular location">
    <subcellularLocation>
        <location evidence="1">Membrane</location>
        <topology evidence="1">Single-pass type I membrane protein</topology>
    </subcellularLocation>
</comment>
<protein>
    <recommendedName>
        <fullName evidence="13">Phytocyanin domain-containing protein</fullName>
    </recommendedName>
</protein>
<keyword evidence="9" id="KW-0472">Membrane</keyword>
<dbReference type="Pfam" id="PF02298">
    <property type="entry name" value="Cu_bind_like"/>
    <property type="match status" value="1"/>
</dbReference>
<name>A0AAD1YQU6_9LAMI</name>
<proteinExistence type="predicted"/>
<evidence type="ECO:0000256" key="11">
    <source>
        <dbReference type="ARBA" id="ARBA00023180"/>
    </source>
</evidence>
<evidence type="ECO:0000256" key="6">
    <source>
        <dbReference type="ARBA" id="ARBA00022982"/>
    </source>
</evidence>
<evidence type="ECO:0000313" key="14">
    <source>
        <dbReference type="EMBL" id="CAI9755390.1"/>
    </source>
</evidence>
<keyword evidence="8" id="KW-0186">Copper</keyword>
<keyword evidence="15" id="KW-1185">Reference proteome</keyword>
<evidence type="ECO:0000256" key="7">
    <source>
        <dbReference type="ARBA" id="ARBA00022989"/>
    </source>
</evidence>
<dbReference type="EMBL" id="OU503037">
    <property type="protein sequence ID" value="CAI9755390.1"/>
    <property type="molecule type" value="Genomic_DNA"/>
</dbReference>
<dbReference type="SUPFAM" id="SSF49503">
    <property type="entry name" value="Cupredoxins"/>
    <property type="match status" value="1"/>
</dbReference>
<evidence type="ECO:0000256" key="4">
    <source>
        <dbReference type="ARBA" id="ARBA00022723"/>
    </source>
</evidence>
<dbReference type="InterPro" id="IPR008972">
    <property type="entry name" value="Cupredoxin"/>
</dbReference>
<dbReference type="AlphaFoldDB" id="A0AAD1YQU6"/>
<evidence type="ECO:0000256" key="1">
    <source>
        <dbReference type="ARBA" id="ARBA00004479"/>
    </source>
</evidence>
<keyword evidence="2" id="KW-0813">Transport</keyword>
<evidence type="ECO:0000256" key="10">
    <source>
        <dbReference type="ARBA" id="ARBA00023157"/>
    </source>
</evidence>
<reference evidence="14" key="1">
    <citation type="submission" date="2023-05" db="EMBL/GenBank/DDBJ databases">
        <authorList>
            <person name="Huff M."/>
        </authorList>
    </citation>
    <scope>NUCLEOTIDE SEQUENCE</scope>
</reference>
<feature type="signal peptide" evidence="12">
    <location>
        <begin position="1"/>
        <end position="21"/>
    </location>
</feature>
<evidence type="ECO:0000256" key="2">
    <source>
        <dbReference type="ARBA" id="ARBA00022448"/>
    </source>
</evidence>
<dbReference type="CDD" id="cd04216">
    <property type="entry name" value="Phytocyanin"/>
    <property type="match status" value="1"/>
</dbReference>
<keyword evidence="4" id="KW-0479">Metal-binding</keyword>
<keyword evidence="5 12" id="KW-0732">Signal</keyword>
<keyword evidence="11" id="KW-0325">Glycoprotein</keyword>
<dbReference type="PANTHER" id="PTHR33021:SF533">
    <property type="entry name" value="PHYTOCYANIN DOMAIN-CONTAINING PROTEIN"/>
    <property type="match status" value="1"/>
</dbReference>
<keyword evidence="6" id="KW-0249">Electron transport</keyword>
<dbReference type="Proteomes" id="UP000834106">
    <property type="component" value="Chromosome 2"/>
</dbReference>
<evidence type="ECO:0000256" key="3">
    <source>
        <dbReference type="ARBA" id="ARBA00022692"/>
    </source>
</evidence>
<keyword evidence="7" id="KW-1133">Transmembrane helix</keyword>
<evidence type="ECO:0000256" key="8">
    <source>
        <dbReference type="ARBA" id="ARBA00023008"/>
    </source>
</evidence>
<dbReference type="PANTHER" id="PTHR33021">
    <property type="entry name" value="BLUE COPPER PROTEIN"/>
    <property type="match status" value="1"/>
</dbReference>
<evidence type="ECO:0000259" key="13">
    <source>
        <dbReference type="Pfam" id="PF02298"/>
    </source>
</evidence>
<dbReference type="GO" id="GO:0046872">
    <property type="term" value="F:metal ion binding"/>
    <property type="evidence" value="ECO:0007669"/>
    <property type="project" value="UniProtKB-KW"/>
</dbReference>
<feature type="chain" id="PRO_5042224497" description="Phytocyanin domain-containing protein" evidence="12">
    <location>
        <begin position="22"/>
        <end position="161"/>
    </location>
</feature>
<dbReference type="Gene3D" id="2.60.40.420">
    <property type="entry name" value="Cupredoxins - blue copper proteins"/>
    <property type="match status" value="1"/>
</dbReference>
<feature type="domain" description="Phytocyanin" evidence="13">
    <location>
        <begin position="32"/>
        <end position="113"/>
    </location>
</feature>
<dbReference type="FunFam" id="2.60.40.420:FF:000067">
    <property type="entry name" value="Cupredoxin superfamily protein"/>
    <property type="match status" value="1"/>
</dbReference>
<dbReference type="GO" id="GO:0009610">
    <property type="term" value="P:response to symbiotic fungus"/>
    <property type="evidence" value="ECO:0007669"/>
    <property type="project" value="UniProtKB-ARBA"/>
</dbReference>
<keyword evidence="10" id="KW-1015">Disulfide bond</keyword>
<dbReference type="InterPro" id="IPR039391">
    <property type="entry name" value="Phytocyanin-like"/>
</dbReference>
<evidence type="ECO:0000256" key="9">
    <source>
        <dbReference type="ARBA" id="ARBA00023136"/>
    </source>
</evidence>
<evidence type="ECO:0000256" key="5">
    <source>
        <dbReference type="ARBA" id="ARBA00022729"/>
    </source>
</evidence>
<organism evidence="14 15">
    <name type="scientific">Fraxinus pennsylvanica</name>
    <dbReference type="NCBI Taxonomy" id="56036"/>
    <lineage>
        <taxon>Eukaryota</taxon>
        <taxon>Viridiplantae</taxon>
        <taxon>Streptophyta</taxon>
        <taxon>Embryophyta</taxon>
        <taxon>Tracheophyta</taxon>
        <taxon>Spermatophyta</taxon>
        <taxon>Magnoliopsida</taxon>
        <taxon>eudicotyledons</taxon>
        <taxon>Gunneridae</taxon>
        <taxon>Pentapetalae</taxon>
        <taxon>asterids</taxon>
        <taxon>lamiids</taxon>
        <taxon>Lamiales</taxon>
        <taxon>Oleaceae</taxon>
        <taxon>Oleeae</taxon>
        <taxon>Fraxinus</taxon>
    </lineage>
</organism>
<dbReference type="GO" id="GO:0005886">
    <property type="term" value="C:plasma membrane"/>
    <property type="evidence" value="ECO:0007669"/>
    <property type="project" value="TreeGrafter"/>
</dbReference>
<sequence length="161" mass="17451">MASKAFLIAIFFAMIAASTMATNYMVGDNAGWKVGVNYTEWAANKTFYVGDTLTFMYNKGSHNVLKVSGPDFQQCLKSNTTGLLDTGNDVINLAKPGKKWYICAIADHCTKGMKLVINVLEPAPTPLPPQTPGSSRASEISSFKSFGWILAALAVFKMIRA</sequence>